<gene>
    <name evidence="8" type="ORF">EQU24_08775</name>
</gene>
<feature type="transmembrane region" description="Helical" evidence="6">
    <location>
        <begin position="201"/>
        <end position="221"/>
    </location>
</feature>
<evidence type="ECO:0000256" key="2">
    <source>
        <dbReference type="ARBA" id="ARBA00022475"/>
    </source>
</evidence>
<evidence type="ECO:0000256" key="1">
    <source>
        <dbReference type="ARBA" id="ARBA00004651"/>
    </source>
</evidence>
<comment type="caution">
    <text evidence="6">Lacks conserved residue(s) required for the propagation of feature annotation.</text>
</comment>
<name>A0A4P9UM38_METBY</name>
<keyword evidence="2 6" id="KW-1003">Cell membrane</keyword>
<proteinExistence type="inferred from homology"/>
<dbReference type="Pfam" id="PF05425">
    <property type="entry name" value="CopD"/>
    <property type="match status" value="1"/>
</dbReference>
<comment type="function">
    <text evidence="6">Involved in copper resistance.</text>
</comment>
<evidence type="ECO:0000259" key="7">
    <source>
        <dbReference type="Pfam" id="PF05425"/>
    </source>
</evidence>
<feature type="transmembrane region" description="Helical" evidence="6">
    <location>
        <begin position="391"/>
        <end position="409"/>
    </location>
</feature>
<dbReference type="EMBL" id="CP035467">
    <property type="protein sequence ID" value="QCW82324.1"/>
    <property type="molecule type" value="Genomic_DNA"/>
</dbReference>
<dbReference type="InterPro" id="IPR008457">
    <property type="entry name" value="Cu-R_CopD_dom"/>
</dbReference>
<comment type="similarity">
    <text evidence="6">Belongs to the CopD family.</text>
</comment>
<feature type="transmembrane region" description="Helical" evidence="6">
    <location>
        <begin position="522"/>
        <end position="541"/>
    </location>
</feature>
<feature type="transmembrane region" description="Helical" evidence="6">
    <location>
        <begin position="429"/>
        <end position="447"/>
    </location>
</feature>
<dbReference type="InterPro" id="IPR032694">
    <property type="entry name" value="CopC/D"/>
</dbReference>
<feature type="transmembrane region" description="Helical" evidence="6">
    <location>
        <begin position="276"/>
        <end position="298"/>
    </location>
</feature>
<keyword evidence="4 6" id="KW-1133">Transmembrane helix</keyword>
<evidence type="ECO:0000256" key="3">
    <source>
        <dbReference type="ARBA" id="ARBA00022692"/>
    </source>
</evidence>
<dbReference type="AlphaFoldDB" id="A0A4P9UM38"/>
<accession>A0A4P9UM38</accession>
<feature type="transmembrane region" description="Helical" evidence="6">
    <location>
        <begin position="362"/>
        <end position="379"/>
    </location>
</feature>
<feature type="transmembrane region" description="Helical" evidence="6">
    <location>
        <begin position="156"/>
        <end position="181"/>
    </location>
</feature>
<feature type="transmembrane region" description="Helical" evidence="6">
    <location>
        <begin position="18"/>
        <end position="34"/>
    </location>
</feature>
<keyword evidence="6" id="KW-0997">Cell inner membrane</keyword>
<dbReference type="PANTHER" id="PTHR34820:SF4">
    <property type="entry name" value="INNER MEMBRANE PROTEIN YEBZ"/>
    <property type="match status" value="1"/>
</dbReference>
<evidence type="ECO:0000313" key="9">
    <source>
        <dbReference type="Proteomes" id="UP000305881"/>
    </source>
</evidence>
<feature type="domain" description="Copper resistance protein D" evidence="7">
    <location>
        <begin position="196"/>
        <end position="297"/>
    </location>
</feature>
<evidence type="ECO:0000256" key="4">
    <source>
        <dbReference type="ARBA" id="ARBA00022989"/>
    </source>
</evidence>
<evidence type="ECO:0000313" key="8">
    <source>
        <dbReference type="EMBL" id="QCW82324.1"/>
    </source>
</evidence>
<comment type="subcellular location">
    <subcellularLocation>
        <location evidence="6">Cell inner membrane</location>
        <topology evidence="6">Multi-pass membrane protein</topology>
    </subcellularLocation>
    <subcellularLocation>
        <location evidence="1">Cell membrane</location>
        <topology evidence="1">Multi-pass membrane protein</topology>
    </subcellularLocation>
</comment>
<feature type="transmembrane region" description="Helical" evidence="6">
    <location>
        <begin position="459"/>
        <end position="476"/>
    </location>
</feature>
<protein>
    <recommendedName>
        <fullName evidence="6">Copper resistance protein D</fullName>
    </recommendedName>
</protein>
<dbReference type="OrthoDB" id="113685at2"/>
<keyword evidence="3 6" id="KW-0812">Transmembrane</keyword>
<keyword evidence="6" id="KW-0186">Copper</keyword>
<dbReference type="GO" id="GO:0046688">
    <property type="term" value="P:response to copper ion"/>
    <property type="evidence" value="ECO:0007669"/>
    <property type="project" value="UniProtKB-UniRule"/>
</dbReference>
<evidence type="ECO:0000256" key="6">
    <source>
        <dbReference type="RuleBase" id="RU369037"/>
    </source>
</evidence>
<dbReference type="Proteomes" id="UP000305881">
    <property type="component" value="Chromosome"/>
</dbReference>
<feature type="transmembrane region" description="Helical" evidence="6">
    <location>
        <begin position="54"/>
        <end position="77"/>
    </location>
</feature>
<dbReference type="STRING" id="675511.GCA_000341735_01273"/>
<organism evidence="8 9">
    <name type="scientific">Methylotuvimicrobium buryatense</name>
    <name type="common">Methylomicrobium buryatense</name>
    <dbReference type="NCBI Taxonomy" id="95641"/>
    <lineage>
        <taxon>Bacteria</taxon>
        <taxon>Pseudomonadati</taxon>
        <taxon>Pseudomonadota</taxon>
        <taxon>Gammaproteobacteria</taxon>
        <taxon>Methylococcales</taxon>
        <taxon>Methylococcaceae</taxon>
        <taxon>Methylotuvimicrobium</taxon>
    </lineage>
</organism>
<evidence type="ECO:0000256" key="5">
    <source>
        <dbReference type="ARBA" id="ARBA00023136"/>
    </source>
</evidence>
<feature type="transmembrane region" description="Helical" evidence="6">
    <location>
        <begin position="488"/>
        <end position="510"/>
    </location>
</feature>
<dbReference type="GO" id="GO:0006825">
    <property type="term" value="P:copper ion transport"/>
    <property type="evidence" value="ECO:0007669"/>
    <property type="project" value="InterPro"/>
</dbReference>
<feature type="transmembrane region" description="Helical" evidence="6">
    <location>
        <begin position="97"/>
        <end position="114"/>
    </location>
</feature>
<dbReference type="GO" id="GO:0005886">
    <property type="term" value="C:plasma membrane"/>
    <property type="evidence" value="ECO:0007669"/>
    <property type="project" value="UniProtKB-SubCell"/>
</dbReference>
<feature type="transmembrane region" description="Helical" evidence="6">
    <location>
        <begin position="233"/>
        <end position="255"/>
    </location>
</feature>
<dbReference type="PANTHER" id="PTHR34820">
    <property type="entry name" value="INNER MEMBRANE PROTEIN YEBZ"/>
    <property type="match status" value="1"/>
</dbReference>
<reference evidence="9" key="1">
    <citation type="journal article" date="2019" name="J. Bacteriol.">
        <title>A Mutagenic Screen Identifies a TonB-Dependent Receptor Required for the Lanthanide Metal Switch in the Type I Methanotroph 'Methylotuvimicrobium buryatense' 5GB1C.</title>
        <authorList>
            <person name="Groom J.D."/>
            <person name="Ford S.M."/>
            <person name="Pesesky M.W."/>
            <person name="Lidstrom M.E."/>
        </authorList>
    </citation>
    <scope>NUCLEOTIDE SEQUENCE [LARGE SCALE GENOMIC DNA]</scope>
    <source>
        <strain evidence="9">5GB1C</strain>
    </source>
</reference>
<dbReference type="KEGG" id="mbur:EQU24_08775"/>
<keyword evidence="9" id="KW-1185">Reference proteome</keyword>
<sequence>MGGLADFLDSLVGGVDRVFFSAVIGGLVWGLFILKPWNTNERYSDPQLNSTVSLIYYGALGLALSQALSLILKVWLISATLGVWPFPAFAETIQFKAGMARLLLAGGLAFYIGHKLTTQPASKDRWLIAGAIATLVLIAGAWLAHGAGRYEARIQLMTLTVMHQIGAAIWVGGIFQLLNIWRLTRRKAIAIDIWPAFLKKFTSLGIAALAILLLTGLPMTFEYIDSWNGFFGTGYGNLLLVKLFMLGIALFLAYLNNRGTREYFAQHRESNLYREIPYYIQAETFILISILFTAVSLATQPPSVDIPETTATWQETLATFKPRMPMLTSPSHEELMAGEEGRTAIVGQVPSRAMADWSDHNHNVAGVFVATIALLSIYANLRPPPPHRGPLWPLGFAVLGMFLFIRSDPEVWPLGPVGFWESTLNSGEILQHRIATFLAFIMGVLEYKARHPNNVHKQLVYMFPILGAFGGLMLLTHSHVGFQAKTAFLIQAGHTLMGVFSIIVASARWLEIQLHDPKQKQIAGLISAFAMLQVGMILMFYQEPLY</sequence>
<dbReference type="RefSeq" id="WP_017839845.1">
    <property type="nucleotide sequence ID" value="NZ_CP035467.1"/>
</dbReference>
<keyword evidence="5 6" id="KW-0472">Membrane</keyword>
<feature type="transmembrane region" description="Helical" evidence="6">
    <location>
        <begin position="126"/>
        <end position="144"/>
    </location>
</feature>